<feature type="transmembrane region" description="Helical" evidence="6">
    <location>
        <begin position="106"/>
        <end position="139"/>
    </location>
</feature>
<keyword evidence="2" id="KW-0813">Transport</keyword>
<protein>
    <recommendedName>
        <fullName evidence="9">Choline transport protein</fullName>
    </recommendedName>
</protein>
<evidence type="ECO:0000313" key="8">
    <source>
        <dbReference type="Proteomes" id="UP000775872"/>
    </source>
</evidence>
<dbReference type="OrthoDB" id="2417308at2759"/>
<evidence type="ECO:0000256" key="2">
    <source>
        <dbReference type="ARBA" id="ARBA00022448"/>
    </source>
</evidence>
<dbReference type="InterPro" id="IPR002293">
    <property type="entry name" value="AA/rel_permease1"/>
</dbReference>
<dbReference type="Pfam" id="PF13520">
    <property type="entry name" value="AA_permease_2"/>
    <property type="match status" value="1"/>
</dbReference>
<feature type="transmembrane region" description="Helical" evidence="6">
    <location>
        <begin position="257"/>
        <end position="280"/>
    </location>
</feature>
<comment type="subcellular location">
    <subcellularLocation>
        <location evidence="1">Membrane</location>
        <topology evidence="1">Multi-pass membrane protein</topology>
    </subcellularLocation>
</comment>
<feature type="transmembrane region" description="Helical" evidence="6">
    <location>
        <begin position="409"/>
        <end position="428"/>
    </location>
</feature>
<feature type="transmembrane region" description="Helical" evidence="6">
    <location>
        <begin position="218"/>
        <end position="237"/>
    </location>
</feature>
<evidence type="ECO:0000256" key="5">
    <source>
        <dbReference type="ARBA" id="ARBA00023136"/>
    </source>
</evidence>
<evidence type="ECO:0000256" key="4">
    <source>
        <dbReference type="ARBA" id="ARBA00022989"/>
    </source>
</evidence>
<keyword evidence="8" id="KW-1185">Reference proteome</keyword>
<evidence type="ECO:0000256" key="1">
    <source>
        <dbReference type="ARBA" id="ARBA00004141"/>
    </source>
</evidence>
<feature type="transmembrane region" description="Helical" evidence="6">
    <location>
        <begin position="381"/>
        <end position="402"/>
    </location>
</feature>
<dbReference type="EMBL" id="CABFOC020000003">
    <property type="protein sequence ID" value="CAH0043748.1"/>
    <property type="molecule type" value="Genomic_DNA"/>
</dbReference>
<proteinExistence type="predicted"/>
<evidence type="ECO:0000256" key="6">
    <source>
        <dbReference type="SAM" id="Phobius"/>
    </source>
</evidence>
<keyword evidence="3 6" id="KW-0812">Transmembrane</keyword>
<comment type="caution">
    <text evidence="7">The sequence shown here is derived from an EMBL/GenBank/DDBJ whole genome shotgun (WGS) entry which is preliminary data.</text>
</comment>
<evidence type="ECO:0000256" key="3">
    <source>
        <dbReference type="ARBA" id="ARBA00022692"/>
    </source>
</evidence>
<feature type="transmembrane region" description="Helical" evidence="6">
    <location>
        <begin position="481"/>
        <end position="500"/>
    </location>
</feature>
<reference evidence="8" key="1">
    <citation type="submission" date="2019-06" db="EMBL/GenBank/DDBJ databases">
        <authorList>
            <person name="Broberg M."/>
        </authorList>
    </citation>
    <scope>NUCLEOTIDE SEQUENCE [LARGE SCALE GENOMIC DNA]</scope>
</reference>
<name>A0A9N9YVB2_9HYPO</name>
<sequence length="561" mass="61407">MSSEKDENELEAAGYESQMPRRFSLWSLGALSFTMTGTWQGTGSSMGIGLRAASSGGVMWSLLVAGTMTTVVAAGMAELASAYPVSGAQYYWSYMVASDDYRAFAAFLTAMLSVIGWWFSAGAVANFVAGTILNIVVAWNTDYQPQAWQKYLLFVTFVWLAASVNIFAANWIPYFNKMMFVFALITMTSTMITMFVVAQGHHQSAEFIFTNMETHTGWSSDGFGFLLAMGNAVYAFMGGDCAAKLAEEIPNPSKNVPLVTIFPVVTGFLTAFPFAGALLYAIRDIDLVLNTATGLPLFEIYLQATQSKLAASVLLGVFSMFQFSTLIASSEFMTLDGNLHNLLTVLSALATTGSRTVWAVSRDNVLPFSHLWQKVSPYFDVPVNSMLLSASFITAYGLIFLGSTTAFSAMVNATIIFIQTSIVLPQAIVLFRGRDRILPPRWFNLGRYGVLINALSVLWVFGLNILFCFPTTLPITAMNMNYVPIVISVATASIFVFWFMGKKNSFTGPVIDMKALDARRREAMDTESTLNNAGHESDGTIVERDLGMEKHDGVKIKELAN</sequence>
<feature type="transmembrane region" description="Helical" evidence="6">
    <location>
        <begin position="151"/>
        <end position="172"/>
    </location>
</feature>
<accession>A0A9N9YVB2</accession>
<gene>
    <name evidence="7" type="ORF">CSOL1703_00009627</name>
</gene>
<evidence type="ECO:0008006" key="9">
    <source>
        <dbReference type="Google" id="ProtNLM"/>
    </source>
</evidence>
<dbReference type="PIRSF" id="PIRSF006060">
    <property type="entry name" value="AA_transporter"/>
    <property type="match status" value="1"/>
</dbReference>
<evidence type="ECO:0000313" key="7">
    <source>
        <dbReference type="EMBL" id="CAH0043748.1"/>
    </source>
</evidence>
<feature type="transmembrane region" description="Helical" evidence="6">
    <location>
        <begin position="448"/>
        <end position="469"/>
    </location>
</feature>
<feature type="transmembrane region" description="Helical" evidence="6">
    <location>
        <begin position="310"/>
        <end position="329"/>
    </location>
</feature>
<feature type="transmembrane region" description="Helical" evidence="6">
    <location>
        <begin position="62"/>
        <end position="86"/>
    </location>
</feature>
<keyword evidence="4 6" id="KW-1133">Transmembrane helix</keyword>
<organism evidence="7 8">
    <name type="scientific">Clonostachys solani</name>
    <dbReference type="NCBI Taxonomy" id="160281"/>
    <lineage>
        <taxon>Eukaryota</taxon>
        <taxon>Fungi</taxon>
        <taxon>Dikarya</taxon>
        <taxon>Ascomycota</taxon>
        <taxon>Pezizomycotina</taxon>
        <taxon>Sordariomycetes</taxon>
        <taxon>Hypocreomycetidae</taxon>
        <taxon>Hypocreales</taxon>
        <taxon>Bionectriaceae</taxon>
        <taxon>Clonostachys</taxon>
    </lineage>
</organism>
<dbReference type="PANTHER" id="PTHR45649:SF14">
    <property type="entry name" value="GABA PERMEASE"/>
    <property type="match status" value="1"/>
</dbReference>
<dbReference type="AlphaFoldDB" id="A0A9N9YVB2"/>
<dbReference type="GO" id="GO:0016020">
    <property type="term" value="C:membrane"/>
    <property type="evidence" value="ECO:0007669"/>
    <property type="project" value="UniProtKB-SubCell"/>
</dbReference>
<dbReference type="GO" id="GO:0022857">
    <property type="term" value="F:transmembrane transporter activity"/>
    <property type="evidence" value="ECO:0007669"/>
    <property type="project" value="InterPro"/>
</dbReference>
<reference evidence="7 8" key="2">
    <citation type="submission" date="2021-10" db="EMBL/GenBank/DDBJ databases">
        <authorList>
            <person name="Piombo E."/>
        </authorList>
    </citation>
    <scope>NUCLEOTIDE SEQUENCE [LARGE SCALE GENOMIC DNA]</scope>
</reference>
<keyword evidence="5 6" id="KW-0472">Membrane</keyword>
<dbReference type="PANTHER" id="PTHR45649">
    <property type="entry name" value="AMINO-ACID PERMEASE BAT1"/>
    <property type="match status" value="1"/>
</dbReference>
<feature type="transmembrane region" description="Helical" evidence="6">
    <location>
        <begin position="178"/>
        <end position="198"/>
    </location>
</feature>
<dbReference type="Gene3D" id="1.20.1740.10">
    <property type="entry name" value="Amino acid/polyamine transporter I"/>
    <property type="match status" value="1"/>
</dbReference>
<dbReference type="Proteomes" id="UP000775872">
    <property type="component" value="Unassembled WGS sequence"/>
</dbReference>